<dbReference type="InterPro" id="IPR036661">
    <property type="entry name" value="Luciferase-like_sf"/>
</dbReference>
<dbReference type="RefSeq" id="WP_112433687.1">
    <property type="nucleotide sequence ID" value="NZ_MCIF01000002.1"/>
</dbReference>
<organism evidence="6 7">
    <name type="scientific">Thermogemmatispora tikiterensis</name>
    <dbReference type="NCBI Taxonomy" id="1825093"/>
    <lineage>
        <taxon>Bacteria</taxon>
        <taxon>Bacillati</taxon>
        <taxon>Chloroflexota</taxon>
        <taxon>Ktedonobacteria</taxon>
        <taxon>Thermogemmatisporales</taxon>
        <taxon>Thermogemmatisporaceae</taxon>
        <taxon>Thermogemmatispora</taxon>
    </lineage>
</organism>
<keyword evidence="2" id="KW-0288">FMN</keyword>
<evidence type="ECO:0000256" key="4">
    <source>
        <dbReference type="ARBA" id="ARBA00023033"/>
    </source>
</evidence>
<sequence>MYVGLQIPSFKCPGGAAAIRSRLKEVVTRAEEAGFYSFWVMDHFYQIEGLFGETYTDPMMECYTTLGYLAGLTERAYLGVLVTGVIYRYPSILLKTVNTLDILSGGRAYFGIGAAWYEQEARGFGVPFPALAERFTLLEETLRLAKTLWASDQASFEGKHVVAPAITNNPRPLSQPHPRILVGGSGPKKTMRLVAQYADACNISERFGRERMQQTLDALKRHCESVGRDYATIEKTSLSTVHLAGGDTAAGVLERLRELAAMGFTHAIVNLPDLYELRSLEVFAREIIPAAAEL</sequence>
<protein>
    <submittedName>
        <fullName evidence="6">LLM class F420-dependent oxidoreductase</fullName>
    </submittedName>
</protein>
<evidence type="ECO:0000313" key="6">
    <source>
        <dbReference type="EMBL" id="RAQ98414.1"/>
    </source>
</evidence>
<keyword evidence="7" id="KW-1185">Reference proteome</keyword>
<dbReference type="Pfam" id="PF00296">
    <property type="entry name" value="Bac_luciferase"/>
    <property type="match status" value="1"/>
</dbReference>
<dbReference type="Gene3D" id="3.20.20.30">
    <property type="entry name" value="Luciferase-like domain"/>
    <property type="match status" value="1"/>
</dbReference>
<evidence type="ECO:0000259" key="5">
    <source>
        <dbReference type="Pfam" id="PF00296"/>
    </source>
</evidence>
<dbReference type="PANTHER" id="PTHR42847:SF8">
    <property type="entry name" value="CONSERVED PROTEIN"/>
    <property type="match status" value="1"/>
</dbReference>
<evidence type="ECO:0000313" key="7">
    <source>
        <dbReference type="Proteomes" id="UP000248706"/>
    </source>
</evidence>
<comment type="caution">
    <text evidence="6">The sequence shown here is derived from an EMBL/GenBank/DDBJ whole genome shotgun (WGS) entry which is preliminary data.</text>
</comment>
<keyword evidence="4" id="KW-0503">Monooxygenase</keyword>
<evidence type="ECO:0000256" key="2">
    <source>
        <dbReference type="ARBA" id="ARBA00022643"/>
    </source>
</evidence>
<dbReference type="SUPFAM" id="SSF51679">
    <property type="entry name" value="Bacterial luciferase-like"/>
    <property type="match status" value="1"/>
</dbReference>
<feature type="domain" description="Luciferase-like" evidence="5">
    <location>
        <begin position="20"/>
        <end position="260"/>
    </location>
</feature>
<evidence type="ECO:0000256" key="1">
    <source>
        <dbReference type="ARBA" id="ARBA00022630"/>
    </source>
</evidence>
<dbReference type="EMBL" id="MCIF01000002">
    <property type="protein sequence ID" value="RAQ98414.1"/>
    <property type="molecule type" value="Genomic_DNA"/>
</dbReference>
<dbReference type="PANTHER" id="PTHR42847">
    <property type="entry name" value="ALKANESULFONATE MONOOXYGENASE"/>
    <property type="match status" value="1"/>
</dbReference>
<dbReference type="Proteomes" id="UP000248706">
    <property type="component" value="Unassembled WGS sequence"/>
</dbReference>
<dbReference type="NCBIfam" id="TIGR03560">
    <property type="entry name" value="F420_Rv1855c"/>
    <property type="match status" value="1"/>
</dbReference>
<dbReference type="GO" id="GO:0046306">
    <property type="term" value="P:alkanesulfonate catabolic process"/>
    <property type="evidence" value="ECO:0007669"/>
    <property type="project" value="TreeGrafter"/>
</dbReference>
<dbReference type="InterPro" id="IPR011251">
    <property type="entry name" value="Luciferase-like_dom"/>
</dbReference>
<keyword evidence="1" id="KW-0285">Flavoprotein</keyword>
<dbReference type="InterPro" id="IPR019952">
    <property type="entry name" value="F420_OxRdatse_Rv1855c_pred"/>
</dbReference>
<gene>
    <name evidence="6" type="ORF">A4R35_22930</name>
</gene>
<dbReference type="GO" id="GO:0008726">
    <property type="term" value="F:alkanesulfonate monooxygenase activity"/>
    <property type="evidence" value="ECO:0007669"/>
    <property type="project" value="TreeGrafter"/>
</dbReference>
<dbReference type="OrthoDB" id="143323at2"/>
<proteinExistence type="predicted"/>
<evidence type="ECO:0000256" key="3">
    <source>
        <dbReference type="ARBA" id="ARBA00023002"/>
    </source>
</evidence>
<name>A0A328VT02_9CHLR</name>
<accession>A0A328VT02</accession>
<dbReference type="InterPro" id="IPR050172">
    <property type="entry name" value="SsuD_RutA_monooxygenase"/>
</dbReference>
<keyword evidence="3" id="KW-0560">Oxidoreductase</keyword>
<reference evidence="6 7" key="1">
    <citation type="submission" date="2016-08" db="EMBL/GenBank/DDBJ databases">
        <title>Analysis of Carbohydrate Active Enzymes in Thermogemmatispora T81 Reveals Carbohydrate Degradation Ability.</title>
        <authorList>
            <person name="Tomazini A."/>
            <person name="Lal S."/>
            <person name="Stott M."/>
            <person name="Henrissat B."/>
            <person name="Polikarpov I."/>
            <person name="Sparling R."/>
            <person name="Levin D.B."/>
        </authorList>
    </citation>
    <scope>NUCLEOTIDE SEQUENCE [LARGE SCALE GENOMIC DNA]</scope>
    <source>
        <strain evidence="6 7">T81</strain>
    </source>
</reference>
<dbReference type="AlphaFoldDB" id="A0A328VT02"/>